<protein>
    <recommendedName>
        <fullName evidence="3">Tc1-like transposase DDE domain-containing protein</fullName>
    </recommendedName>
</protein>
<evidence type="ECO:0000313" key="2">
    <source>
        <dbReference type="Proteomes" id="UP000429607"/>
    </source>
</evidence>
<gene>
    <name evidence="1" type="ORF">PR001_g9726</name>
</gene>
<dbReference type="InterPro" id="IPR036397">
    <property type="entry name" value="RNaseH_sf"/>
</dbReference>
<dbReference type="AlphaFoldDB" id="A0A6A3MZ07"/>
<dbReference type="EMBL" id="QXFV01000548">
    <property type="protein sequence ID" value="KAE9034449.1"/>
    <property type="molecule type" value="Genomic_DNA"/>
</dbReference>
<accession>A0A6A3MZ07</accession>
<dbReference type="Proteomes" id="UP000429607">
    <property type="component" value="Unassembled WGS sequence"/>
</dbReference>
<organism evidence="1 2">
    <name type="scientific">Phytophthora rubi</name>
    <dbReference type="NCBI Taxonomy" id="129364"/>
    <lineage>
        <taxon>Eukaryota</taxon>
        <taxon>Sar</taxon>
        <taxon>Stramenopiles</taxon>
        <taxon>Oomycota</taxon>
        <taxon>Peronosporomycetes</taxon>
        <taxon>Peronosporales</taxon>
        <taxon>Peronosporaceae</taxon>
        <taxon>Phytophthora</taxon>
    </lineage>
</organism>
<evidence type="ECO:0008006" key="3">
    <source>
        <dbReference type="Google" id="ProtNLM"/>
    </source>
</evidence>
<comment type="caution">
    <text evidence="1">The sequence shown here is derived from an EMBL/GenBank/DDBJ whole genome shotgun (WGS) entry which is preliminary data.</text>
</comment>
<name>A0A6A3MZ07_9STRA</name>
<evidence type="ECO:0000313" key="1">
    <source>
        <dbReference type="EMBL" id="KAE9034449.1"/>
    </source>
</evidence>
<dbReference type="GO" id="GO:0003676">
    <property type="term" value="F:nucleic acid binding"/>
    <property type="evidence" value="ECO:0007669"/>
    <property type="project" value="InterPro"/>
</dbReference>
<dbReference type="Gene3D" id="3.30.420.10">
    <property type="entry name" value="Ribonuclease H-like superfamily/Ribonuclease H"/>
    <property type="match status" value="1"/>
</dbReference>
<sequence length="268" mass="30834">MCKLEEYIEEDCRHTLTDLRDFLFSDLRISVGKSSIHRALQGMLYSVKRVHIEKATMNSAANKAKRKEVIENLNKHIDAGNMIFFQDKTNFNLYLSQPTCWSRVGERAVVALPPSQGENLHVQGGVSSDTGIVLLKTYEGPSRRRKTLGFDLFMAALRTDEFHEREPNQKSVIVADNTPTHSGVGSLARRMIAENGVARMKKHLADRKEEMMVRGDYDTYKEHRIAIMKEVYEVSKGVITRRLVWRFEHHCLRHRFAAEREEDMKLGG</sequence>
<reference evidence="1 2" key="1">
    <citation type="submission" date="2018-09" db="EMBL/GenBank/DDBJ databases">
        <title>Genomic investigation of the strawberry pathogen Phytophthora fragariae indicates pathogenicity is determined by transcriptional variation in three key races.</title>
        <authorList>
            <person name="Adams T.M."/>
            <person name="Armitage A.D."/>
            <person name="Sobczyk M.K."/>
            <person name="Bates H.J."/>
            <person name="Dunwell J.M."/>
            <person name="Nellist C.F."/>
            <person name="Harrison R.J."/>
        </authorList>
    </citation>
    <scope>NUCLEOTIDE SEQUENCE [LARGE SCALE GENOMIC DNA]</scope>
    <source>
        <strain evidence="1 2">SCRP249</strain>
    </source>
</reference>
<proteinExistence type="predicted"/>